<proteinExistence type="predicted"/>
<organism evidence="1 2">
    <name type="scientific">Candidozyma auris</name>
    <name type="common">Yeast</name>
    <name type="synonym">Candida auris</name>
    <dbReference type="NCBI Taxonomy" id="498019"/>
    <lineage>
        <taxon>Eukaryota</taxon>
        <taxon>Fungi</taxon>
        <taxon>Dikarya</taxon>
        <taxon>Ascomycota</taxon>
        <taxon>Saccharomycotina</taxon>
        <taxon>Pichiomycetes</taxon>
        <taxon>Metschnikowiaceae</taxon>
        <taxon>Candidozyma</taxon>
    </lineage>
</organism>
<comment type="caution">
    <text evidence="1">The sequence shown here is derived from an EMBL/GenBank/DDBJ whole genome shotgun (WGS) entry which is preliminary data.</text>
</comment>
<sequence>METMEFRGSSRLMMDMLLWWAEWVEPIEFIEEDRCFLPTTSPGGLMRRGLEEPLRHSDELIGLFLSLSF</sequence>
<accession>A0A0L0P703</accession>
<dbReference type="Proteomes" id="UP000037122">
    <property type="component" value="Unassembled WGS sequence"/>
</dbReference>
<gene>
    <name evidence="1" type="ORF">QG37_01153</name>
</gene>
<evidence type="ECO:0000313" key="1">
    <source>
        <dbReference type="EMBL" id="KNE01811.1"/>
    </source>
</evidence>
<protein>
    <submittedName>
        <fullName evidence="1">Uncharacterized protein</fullName>
    </submittedName>
</protein>
<reference evidence="2" key="1">
    <citation type="journal article" date="2015" name="BMC Genomics">
        <title>Draft genome of a commonly misdiagnosed multidrug resistant pathogen Candida auris.</title>
        <authorList>
            <person name="Chatterjee S."/>
            <person name="Alampalli S.V."/>
            <person name="Nageshan R.K."/>
            <person name="Chettiar S.T."/>
            <person name="Joshi S."/>
            <person name="Tatu U.S."/>
        </authorList>
    </citation>
    <scope>NUCLEOTIDE SEQUENCE [LARGE SCALE GENOMIC DNA]</scope>
    <source>
        <strain evidence="2">6684</strain>
    </source>
</reference>
<evidence type="ECO:0000313" key="2">
    <source>
        <dbReference type="Proteomes" id="UP000037122"/>
    </source>
</evidence>
<name>A0A0L0P703_CANAR</name>
<dbReference type="AlphaFoldDB" id="A0A0L0P703"/>
<dbReference type="VEuPathDB" id="FungiDB:QG37_01153"/>
<dbReference type="EMBL" id="LGST01000008">
    <property type="protein sequence ID" value="KNE01811.1"/>
    <property type="molecule type" value="Genomic_DNA"/>
</dbReference>